<proteinExistence type="inferred from homology"/>
<reference evidence="12" key="1">
    <citation type="submission" date="2011-05" db="EMBL/GenBank/DDBJ databases">
        <title>Unity in variety -- the pan-genome of the Chlamydiae.</title>
        <authorList>
            <person name="Collingro A."/>
            <person name="Tischler P."/>
            <person name="Weinmaier T."/>
            <person name="Penz T."/>
            <person name="Heinz E."/>
            <person name="Brunham R.C."/>
            <person name="Read T.D."/>
            <person name="Bavoil P.M."/>
            <person name="Sachse K."/>
            <person name="Kahane S."/>
            <person name="Friedman M.G."/>
            <person name="Rattei T."/>
            <person name="Myers G.S.A."/>
            <person name="Horn M."/>
        </authorList>
    </citation>
    <scope>NUCLEOTIDE SEQUENCE</scope>
    <source>
        <strain evidence="12">2032/99</strain>
    </source>
</reference>
<dbReference type="Gene3D" id="3.10.50.40">
    <property type="match status" value="1"/>
</dbReference>
<evidence type="ECO:0000313" key="12">
    <source>
        <dbReference type="EMBL" id="CCB92062.1"/>
    </source>
</evidence>
<dbReference type="AlphaFoldDB" id="F8LEZ4"/>
<evidence type="ECO:0000256" key="3">
    <source>
        <dbReference type="ARBA" id="ARBA00013194"/>
    </source>
</evidence>
<accession>F8LEZ4</accession>
<keyword evidence="7 9" id="KW-0413">Isomerase</keyword>
<keyword evidence="9" id="KW-0132">Cell division</keyword>
<dbReference type="Pfam" id="PF05698">
    <property type="entry name" value="Trigger_C"/>
    <property type="match status" value="1"/>
</dbReference>
<evidence type="ECO:0000259" key="10">
    <source>
        <dbReference type="Pfam" id="PF05697"/>
    </source>
</evidence>
<comment type="domain">
    <text evidence="9">Consists of 3 domains; the N-terminus binds the ribosome, the middle domain has PPIase activity, while the C-terminus has intrinsic chaperone activity on its own.</text>
</comment>
<evidence type="ECO:0000256" key="6">
    <source>
        <dbReference type="ARBA" id="ARBA00023186"/>
    </source>
</evidence>
<evidence type="ECO:0000256" key="4">
    <source>
        <dbReference type="ARBA" id="ARBA00016902"/>
    </source>
</evidence>
<keyword evidence="6 9" id="KW-0143">Chaperone</keyword>
<sequence length="440" mass="50028">MNDKQTDSNQKEEIFENDHLSVSVSRSPGCKVRMAIQVTPLASEAAYQKAIKKINKEVSLPGFRKGKAPAKMVEDNYSKYVNQEWQDIMVQAAFQDAIKLTSIYPLSRETIQKPELQDASRKNGGQIVIEFESSPEIPEIEPKKLKLKKVEKKEIKDEDLGEALKDIQLHHATWEEIDNRGVEKGDYIDVDIEDASAPGTFICKDTRFEVEEGKMGAWMLKLVIGKKTGDVVEGTSERSEDLDPDTEFTPTECKITIKSIKTPNLPEIDEELAQKIGAESVEDLKTKLTSNLNSQAEEEVRHKLRMQVENSLAKHFPFEVPESLILSETNNRLNHLRHKLKNAGETEEAISSKLNEDREKIRDDAIRAFRLFFISRHIAEENKISVSQDELVRELVVQMYSPSSPIDTSLDPEEVRSKVYVNLLSQKVKDFLIEQAAMED</sequence>
<evidence type="ECO:0000256" key="7">
    <source>
        <dbReference type="ARBA" id="ARBA00023235"/>
    </source>
</evidence>
<comment type="similarity">
    <text evidence="2 9">Belongs to the FKBP-type PPIase family. Tig subfamily.</text>
</comment>
<dbReference type="GO" id="GO:0051301">
    <property type="term" value="P:cell division"/>
    <property type="evidence" value="ECO:0007669"/>
    <property type="project" value="UniProtKB-KW"/>
</dbReference>
<gene>
    <name evidence="9 12" type="primary">tig</name>
    <name evidence="12" type="ORF">WCH_AW05930</name>
</gene>
<evidence type="ECO:0000256" key="5">
    <source>
        <dbReference type="ARBA" id="ARBA00023110"/>
    </source>
</evidence>
<dbReference type="Gene3D" id="3.30.70.1050">
    <property type="entry name" value="Trigger factor ribosome-binding domain"/>
    <property type="match status" value="1"/>
</dbReference>
<dbReference type="Pfam" id="PF05697">
    <property type="entry name" value="Trigger_N"/>
    <property type="match status" value="1"/>
</dbReference>
<comment type="subcellular location">
    <subcellularLocation>
        <location evidence="9">Cytoplasm</location>
    </subcellularLocation>
    <text evidence="9">About half TF is bound to the ribosome near the polypeptide exit tunnel while the other half is free in the cytoplasm.</text>
</comment>
<dbReference type="InterPro" id="IPR046357">
    <property type="entry name" value="PPIase_dom_sf"/>
</dbReference>
<dbReference type="PIRSF" id="PIRSF003095">
    <property type="entry name" value="Trigger_factor"/>
    <property type="match status" value="1"/>
</dbReference>
<dbReference type="GO" id="GO:0043335">
    <property type="term" value="P:protein unfolding"/>
    <property type="evidence" value="ECO:0007669"/>
    <property type="project" value="TreeGrafter"/>
</dbReference>
<comment type="function">
    <text evidence="9">Involved in protein export. Acts as a chaperone by maintaining the newly synthesized protein in an open conformation. Functions as a peptidyl-prolyl cis-trans isomerase.</text>
</comment>
<dbReference type="GO" id="GO:0005737">
    <property type="term" value="C:cytoplasm"/>
    <property type="evidence" value="ECO:0007669"/>
    <property type="project" value="UniProtKB-SubCell"/>
</dbReference>
<protein>
    <recommendedName>
        <fullName evidence="4 9">Trigger factor</fullName>
        <shortName evidence="9">TF</shortName>
        <ecNumber evidence="3 9">5.2.1.8</ecNumber>
    </recommendedName>
    <alternativeName>
        <fullName evidence="8 9">PPIase</fullName>
    </alternativeName>
</protein>
<organism evidence="12">
    <name type="scientific">Waddlia chondrophila 2032/99</name>
    <dbReference type="NCBI Taxonomy" id="765953"/>
    <lineage>
        <taxon>Bacteria</taxon>
        <taxon>Pseudomonadati</taxon>
        <taxon>Chlamydiota</taxon>
        <taxon>Chlamydiia</taxon>
        <taxon>Parachlamydiales</taxon>
        <taxon>Waddliaceae</taxon>
        <taxon>Waddlia</taxon>
    </lineage>
</organism>
<dbReference type="SUPFAM" id="SSF102735">
    <property type="entry name" value="Trigger factor ribosome-binding domain"/>
    <property type="match status" value="1"/>
</dbReference>
<dbReference type="InterPro" id="IPR005215">
    <property type="entry name" value="Trig_fac"/>
</dbReference>
<dbReference type="HAMAP" id="MF_00303">
    <property type="entry name" value="Trigger_factor_Tig"/>
    <property type="match status" value="1"/>
</dbReference>
<comment type="catalytic activity">
    <reaction evidence="1 9">
        <text>[protein]-peptidylproline (omega=180) = [protein]-peptidylproline (omega=0)</text>
        <dbReference type="Rhea" id="RHEA:16237"/>
        <dbReference type="Rhea" id="RHEA-COMP:10747"/>
        <dbReference type="Rhea" id="RHEA-COMP:10748"/>
        <dbReference type="ChEBI" id="CHEBI:83833"/>
        <dbReference type="ChEBI" id="CHEBI:83834"/>
        <dbReference type="EC" id="5.2.1.8"/>
    </reaction>
</comment>
<dbReference type="SUPFAM" id="SSF109998">
    <property type="entry name" value="Triger factor/SurA peptide-binding domain-like"/>
    <property type="match status" value="1"/>
</dbReference>
<evidence type="ECO:0000256" key="8">
    <source>
        <dbReference type="ARBA" id="ARBA00029986"/>
    </source>
</evidence>
<dbReference type="GO" id="GO:0015031">
    <property type="term" value="P:protein transport"/>
    <property type="evidence" value="ECO:0007669"/>
    <property type="project" value="UniProtKB-UniRule"/>
</dbReference>
<feature type="domain" description="Trigger factor C-terminal" evidence="11">
    <location>
        <begin position="280"/>
        <end position="434"/>
    </location>
</feature>
<name>F8LEZ4_9BACT</name>
<dbReference type="EC" id="5.2.1.8" evidence="3 9"/>
<dbReference type="Gene3D" id="1.10.3120.10">
    <property type="entry name" value="Trigger factor, C-terminal domain"/>
    <property type="match status" value="1"/>
</dbReference>
<keyword evidence="9" id="KW-0963">Cytoplasm</keyword>
<dbReference type="InterPro" id="IPR027304">
    <property type="entry name" value="Trigger_fact/SurA_dom_sf"/>
</dbReference>
<dbReference type="GO" id="GO:0044183">
    <property type="term" value="F:protein folding chaperone"/>
    <property type="evidence" value="ECO:0007669"/>
    <property type="project" value="TreeGrafter"/>
</dbReference>
<evidence type="ECO:0000256" key="9">
    <source>
        <dbReference type="HAMAP-Rule" id="MF_00303"/>
    </source>
</evidence>
<keyword evidence="9" id="KW-0131">Cell cycle</keyword>
<feature type="domain" description="Trigger factor ribosome-binding bacterial" evidence="10">
    <location>
        <begin position="21"/>
        <end position="166"/>
    </location>
</feature>
<keyword evidence="5 9" id="KW-0697">Rotamase</keyword>
<dbReference type="NCBIfam" id="TIGR00115">
    <property type="entry name" value="tig"/>
    <property type="match status" value="1"/>
</dbReference>
<dbReference type="InterPro" id="IPR037041">
    <property type="entry name" value="Trigger_fac_C_sf"/>
</dbReference>
<dbReference type="InterPro" id="IPR008881">
    <property type="entry name" value="Trigger_fac_ribosome-bd_bac"/>
</dbReference>
<dbReference type="InterPro" id="IPR036611">
    <property type="entry name" value="Trigger_fac_ribosome-bd_sf"/>
</dbReference>
<dbReference type="InterPro" id="IPR008880">
    <property type="entry name" value="Trigger_fac_C"/>
</dbReference>
<evidence type="ECO:0000256" key="1">
    <source>
        <dbReference type="ARBA" id="ARBA00000971"/>
    </source>
</evidence>
<dbReference type="GO" id="GO:0043022">
    <property type="term" value="F:ribosome binding"/>
    <property type="evidence" value="ECO:0007669"/>
    <property type="project" value="TreeGrafter"/>
</dbReference>
<evidence type="ECO:0000259" key="11">
    <source>
        <dbReference type="Pfam" id="PF05698"/>
    </source>
</evidence>
<dbReference type="GO" id="GO:0051083">
    <property type="term" value="P:'de novo' cotranslational protein folding"/>
    <property type="evidence" value="ECO:0007669"/>
    <property type="project" value="TreeGrafter"/>
</dbReference>
<dbReference type="PANTHER" id="PTHR30560">
    <property type="entry name" value="TRIGGER FACTOR CHAPERONE AND PEPTIDYL-PROLYL CIS/TRANS ISOMERASE"/>
    <property type="match status" value="1"/>
</dbReference>
<dbReference type="PANTHER" id="PTHR30560:SF3">
    <property type="entry name" value="TRIGGER FACTOR-LIKE PROTEIN TIG, CHLOROPLASTIC"/>
    <property type="match status" value="1"/>
</dbReference>
<evidence type="ECO:0000256" key="2">
    <source>
        <dbReference type="ARBA" id="ARBA00005464"/>
    </source>
</evidence>
<dbReference type="GO" id="GO:0003755">
    <property type="term" value="F:peptidyl-prolyl cis-trans isomerase activity"/>
    <property type="evidence" value="ECO:0007669"/>
    <property type="project" value="UniProtKB-UniRule"/>
</dbReference>
<dbReference type="EMBL" id="FR872661">
    <property type="protein sequence ID" value="CCB92062.1"/>
    <property type="molecule type" value="Genomic_DNA"/>
</dbReference>